<dbReference type="OrthoDB" id="6683797at2"/>
<organism evidence="1 2">
    <name type="scientific">Nitrosomonas marina</name>
    <dbReference type="NCBI Taxonomy" id="917"/>
    <lineage>
        <taxon>Bacteria</taxon>
        <taxon>Pseudomonadati</taxon>
        <taxon>Pseudomonadota</taxon>
        <taxon>Betaproteobacteria</taxon>
        <taxon>Nitrosomonadales</taxon>
        <taxon>Nitrosomonadaceae</taxon>
        <taxon>Nitrosomonas</taxon>
    </lineage>
</organism>
<dbReference type="STRING" id="917.SAMN05216326_12565"/>
<dbReference type="AlphaFoldDB" id="A0A1H8IT69"/>
<dbReference type="RefSeq" id="WP_090634807.1">
    <property type="nucleotide sequence ID" value="NZ_FOCP01000041.1"/>
</dbReference>
<dbReference type="Proteomes" id="UP000199459">
    <property type="component" value="Unassembled WGS sequence"/>
</dbReference>
<sequence length="281" mass="31295">MPQKTPKIRYSLKERGRQYTGKVRNFNIRALFDFVNSDACQETVESRGMIGYYGHWPRIRFGMDPTEGGLDNGKPVPVEPAFVTTHLKMFDDGTVEHIAEFFDTASGKLAEKLFFDSKTGGFSSAIDASINKFYGFDYVIEPNFLNNSFRGVTLDDAMGGNLGELTYDDVYAAECEEHARNMMALLDSIKGEREASNETIERLQQDNEQLMSFLASHNVDAAAVLDSAGGSSHILVDGGAKDRLLDDVNSFGSEKLVQAGNSEEVVINDKAYERMYRGMNR</sequence>
<protein>
    <submittedName>
        <fullName evidence="1">Uncharacterized protein</fullName>
    </submittedName>
</protein>
<evidence type="ECO:0000313" key="1">
    <source>
        <dbReference type="EMBL" id="SEN72040.1"/>
    </source>
</evidence>
<reference evidence="1 2" key="1">
    <citation type="submission" date="2016-10" db="EMBL/GenBank/DDBJ databases">
        <authorList>
            <person name="de Groot N.N."/>
        </authorList>
    </citation>
    <scope>NUCLEOTIDE SEQUENCE [LARGE SCALE GENOMIC DNA]</scope>
    <source>
        <strain evidence="1 2">Nm22</strain>
    </source>
</reference>
<proteinExistence type="predicted"/>
<dbReference type="EMBL" id="FOCP01000041">
    <property type="protein sequence ID" value="SEN72040.1"/>
    <property type="molecule type" value="Genomic_DNA"/>
</dbReference>
<name>A0A1H8IT69_9PROT</name>
<accession>A0A1H8IT69</accession>
<gene>
    <name evidence="1" type="ORF">SAMN05216325_1413</name>
</gene>
<evidence type="ECO:0000313" key="2">
    <source>
        <dbReference type="Proteomes" id="UP000199459"/>
    </source>
</evidence>